<feature type="compositionally biased region" description="Acidic residues" evidence="7">
    <location>
        <begin position="353"/>
        <end position="396"/>
    </location>
</feature>
<dbReference type="RefSeq" id="XP_004990868.1">
    <property type="nucleotide sequence ID" value="XM_004990811.1"/>
</dbReference>
<evidence type="ECO:0000259" key="8">
    <source>
        <dbReference type="Pfam" id="PF21403"/>
    </source>
</evidence>
<comment type="catalytic activity">
    <reaction evidence="1">
        <text>Thiol-dependent hydrolysis of ester, thioester, amide, peptide and isopeptide bonds formed by the C-terminal Gly of ubiquitin (a 76-residue protein attached to proteins as an intracellular targeting signal).</text>
        <dbReference type="EC" id="3.4.19.12"/>
    </reaction>
</comment>
<feature type="domain" description="OTU1 Ubl" evidence="8">
    <location>
        <begin position="5"/>
        <end position="54"/>
    </location>
</feature>
<dbReference type="EMBL" id="GL832976">
    <property type="protein sequence ID" value="EGD77028.1"/>
    <property type="molecule type" value="Genomic_DNA"/>
</dbReference>
<evidence type="ECO:0000313" key="10">
    <source>
        <dbReference type="Proteomes" id="UP000007799"/>
    </source>
</evidence>
<dbReference type="eggNOG" id="ENOG502QX19">
    <property type="taxonomic scope" value="Eukaryota"/>
</dbReference>
<dbReference type="EC" id="3.4.19.12" evidence="2"/>
<dbReference type="InParanoid" id="F2UIH9"/>
<evidence type="ECO:0000256" key="4">
    <source>
        <dbReference type="ARBA" id="ARBA00022786"/>
    </source>
</evidence>
<dbReference type="CDD" id="cd17059">
    <property type="entry name" value="Ubl_OTU1"/>
    <property type="match status" value="1"/>
</dbReference>
<gene>
    <name evidence="9" type="ORF">PTSG_07370</name>
</gene>
<dbReference type="Gene3D" id="3.10.20.90">
    <property type="entry name" value="Phosphatidylinositol 3-kinase Catalytic Subunit, Chain A, domain 1"/>
    <property type="match status" value="1"/>
</dbReference>
<feature type="compositionally biased region" description="Low complexity" evidence="7">
    <location>
        <begin position="83"/>
        <end position="93"/>
    </location>
</feature>
<protein>
    <recommendedName>
        <fullName evidence="2">ubiquitinyl hydrolase 1</fullName>
        <ecNumber evidence="2">3.4.19.12</ecNumber>
    </recommendedName>
</protein>
<dbReference type="KEGG" id="sre:PTSG_07370"/>
<dbReference type="GO" id="GO:0006508">
    <property type="term" value="P:proteolysis"/>
    <property type="evidence" value="ECO:0007669"/>
    <property type="project" value="UniProtKB-KW"/>
</dbReference>
<evidence type="ECO:0000256" key="7">
    <source>
        <dbReference type="SAM" id="MobiDB-lite"/>
    </source>
</evidence>
<keyword evidence="4" id="KW-0833">Ubl conjugation pathway</keyword>
<dbReference type="GeneID" id="16071431"/>
<dbReference type="GO" id="GO:0004843">
    <property type="term" value="F:cysteine-type deubiquitinase activity"/>
    <property type="evidence" value="ECO:0007669"/>
    <property type="project" value="UniProtKB-EC"/>
</dbReference>
<dbReference type="InterPro" id="IPR048857">
    <property type="entry name" value="OTU1_Ubl"/>
</dbReference>
<feature type="compositionally biased region" description="Basic residues" evidence="7">
    <location>
        <begin position="335"/>
        <end position="349"/>
    </location>
</feature>
<dbReference type="Proteomes" id="UP000007799">
    <property type="component" value="Unassembled WGS sequence"/>
</dbReference>
<feature type="region of interest" description="Disordered" evidence="7">
    <location>
        <begin position="83"/>
        <end position="148"/>
    </location>
</feature>
<proteinExistence type="predicted"/>
<accession>F2UIH9</accession>
<keyword evidence="10" id="KW-1185">Reference proteome</keyword>
<keyword evidence="6" id="KW-0788">Thiol protease</keyword>
<evidence type="ECO:0000256" key="6">
    <source>
        <dbReference type="ARBA" id="ARBA00022807"/>
    </source>
</evidence>
<dbReference type="Pfam" id="PF21403">
    <property type="entry name" value="OTU1_UBXL"/>
    <property type="match status" value="1"/>
</dbReference>
<name>F2UIH9_SALR5</name>
<sequence>MGWTLRIRYSGSVQQLHDVDETASLQALHDRIAAAVGVPAESMRLLAGFPPRPLASADDVATTEKPLTEIPGLSNCTTLVVTQPPQQQQQQEQQGDEHSSGGADAASRAIAARAAKASRARDGAGKGGGGPGRGRGRGGKPTASEEQADALSWQDGLADDLIKAVDGNAVTASLRDLRQSVKDMMLKAQAQRRAYDRETAARGGTHEIGDVPGEFTLSGISRRFRVTFPIGRRKTAHEDYPKLPAIIIGHLFTQLSRHPDHRENLRPFNMALTSPNVFWNVVRLKDETGEAAANMDLEEYVQSLAPGADWSFLRHRVRNMSAKALENKRMADERKRRREARQAKAKRAKAQADDGDDGDDGGDDGDEDDNDGGGEAVVGDEQETGTADDDAVVVVD</sequence>
<dbReference type="OMA" id="KAMEDPE"/>
<evidence type="ECO:0000256" key="1">
    <source>
        <dbReference type="ARBA" id="ARBA00000707"/>
    </source>
</evidence>
<reference evidence="9" key="1">
    <citation type="submission" date="2009-08" db="EMBL/GenBank/DDBJ databases">
        <title>Annotation of Salpingoeca rosetta.</title>
        <authorList>
            <consortium name="The Broad Institute Genome Sequencing Platform"/>
            <person name="Russ C."/>
            <person name="Cuomo C."/>
            <person name="Burger G."/>
            <person name="Gray M.W."/>
            <person name="Holland P.W.H."/>
            <person name="King N."/>
            <person name="Lang F.B.F."/>
            <person name="Roger A.J."/>
            <person name="Ruiz-Trillo I."/>
            <person name="Young S.K."/>
            <person name="Zeng Q."/>
            <person name="Gargeya S."/>
            <person name="Alvarado L."/>
            <person name="Berlin A."/>
            <person name="Chapman S.B."/>
            <person name="Chen Z."/>
            <person name="Freedman E."/>
            <person name="Gellesch M."/>
            <person name="Goldberg J."/>
            <person name="Griggs A."/>
            <person name="Gujja S."/>
            <person name="Heilman E."/>
            <person name="Heiman D."/>
            <person name="Howarth C."/>
            <person name="Mehta T."/>
            <person name="Neiman D."/>
            <person name="Pearson M."/>
            <person name="Roberts A."/>
            <person name="Saif S."/>
            <person name="Shea T."/>
            <person name="Shenoy N."/>
            <person name="Sisk P."/>
            <person name="Stolte C."/>
            <person name="Sykes S."/>
            <person name="White J."/>
            <person name="Yandava C."/>
            <person name="Haas B."/>
            <person name="Nusbaum C."/>
            <person name="Birren B."/>
        </authorList>
    </citation>
    <scope>NUCLEOTIDE SEQUENCE [LARGE SCALE GENOMIC DNA]</scope>
    <source>
        <strain evidence="9">ATCC 50818</strain>
    </source>
</reference>
<feature type="compositionally biased region" description="Low complexity" evidence="7">
    <location>
        <begin position="101"/>
        <end position="117"/>
    </location>
</feature>
<evidence type="ECO:0000256" key="3">
    <source>
        <dbReference type="ARBA" id="ARBA00022670"/>
    </source>
</evidence>
<organism evidence="10">
    <name type="scientific">Salpingoeca rosetta (strain ATCC 50818 / BSB-021)</name>
    <dbReference type="NCBI Taxonomy" id="946362"/>
    <lineage>
        <taxon>Eukaryota</taxon>
        <taxon>Choanoflagellata</taxon>
        <taxon>Craspedida</taxon>
        <taxon>Salpingoecidae</taxon>
        <taxon>Salpingoeca</taxon>
    </lineage>
</organism>
<dbReference type="AlphaFoldDB" id="F2UIH9"/>
<keyword evidence="3" id="KW-0645">Protease</keyword>
<feature type="compositionally biased region" description="Basic and acidic residues" evidence="7">
    <location>
        <begin position="325"/>
        <end position="334"/>
    </location>
</feature>
<dbReference type="OrthoDB" id="333752at2759"/>
<evidence type="ECO:0000313" key="9">
    <source>
        <dbReference type="EMBL" id="EGD77028.1"/>
    </source>
</evidence>
<feature type="region of interest" description="Disordered" evidence="7">
    <location>
        <begin position="324"/>
        <end position="396"/>
    </location>
</feature>
<keyword evidence="5" id="KW-0378">Hydrolase</keyword>
<evidence type="ECO:0000256" key="2">
    <source>
        <dbReference type="ARBA" id="ARBA00012759"/>
    </source>
</evidence>
<evidence type="ECO:0000256" key="5">
    <source>
        <dbReference type="ARBA" id="ARBA00022801"/>
    </source>
</evidence>